<name>A0AAV6VDJ8_9ARAC</name>
<dbReference type="Proteomes" id="UP000827092">
    <property type="component" value="Unassembled WGS sequence"/>
</dbReference>
<evidence type="ECO:0000313" key="2">
    <source>
        <dbReference type="Proteomes" id="UP000827092"/>
    </source>
</evidence>
<keyword evidence="2" id="KW-1185">Reference proteome</keyword>
<protein>
    <submittedName>
        <fullName evidence="1">Uncharacterized protein</fullName>
    </submittedName>
</protein>
<proteinExistence type="predicted"/>
<dbReference type="AlphaFoldDB" id="A0AAV6VDJ8"/>
<reference evidence="1 2" key="1">
    <citation type="journal article" date="2022" name="Nat. Ecol. Evol.">
        <title>A masculinizing supergene underlies an exaggerated male reproductive morph in a spider.</title>
        <authorList>
            <person name="Hendrickx F."/>
            <person name="De Corte Z."/>
            <person name="Sonet G."/>
            <person name="Van Belleghem S.M."/>
            <person name="Kostlbacher S."/>
            <person name="Vangestel C."/>
        </authorList>
    </citation>
    <scope>NUCLEOTIDE SEQUENCE [LARGE SCALE GENOMIC DNA]</scope>
    <source>
        <strain evidence="1">W744_W776</strain>
    </source>
</reference>
<accession>A0AAV6VDJ8</accession>
<evidence type="ECO:0000313" key="1">
    <source>
        <dbReference type="EMBL" id="KAG8194087.1"/>
    </source>
</evidence>
<sequence length="76" mass="8900">MNLSTALPLHLHDTTLLRKDITSTRKVELENVELVAREKDNTATDRPGQLRVVYKKETEGWWPERKTMRLLALDKE</sequence>
<comment type="caution">
    <text evidence="1">The sequence shown here is derived from an EMBL/GenBank/DDBJ whole genome shotgun (WGS) entry which is preliminary data.</text>
</comment>
<dbReference type="EMBL" id="JAFNEN010000109">
    <property type="protein sequence ID" value="KAG8194087.1"/>
    <property type="molecule type" value="Genomic_DNA"/>
</dbReference>
<gene>
    <name evidence="1" type="ORF">JTE90_003030</name>
</gene>
<organism evidence="1 2">
    <name type="scientific">Oedothorax gibbosus</name>
    <dbReference type="NCBI Taxonomy" id="931172"/>
    <lineage>
        <taxon>Eukaryota</taxon>
        <taxon>Metazoa</taxon>
        <taxon>Ecdysozoa</taxon>
        <taxon>Arthropoda</taxon>
        <taxon>Chelicerata</taxon>
        <taxon>Arachnida</taxon>
        <taxon>Araneae</taxon>
        <taxon>Araneomorphae</taxon>
        <taxon>Entelegynae</taxon>
        <taxon>Araneoidea</taxon>
        <taxon>Linyphiidae</taxon>
        <taxon>Erigoninae</taxon>
        <taxon>Oedothorax</taxon>
    </lineage>
</organism>